<gene>
    <name evidence="2" type="ORF">BDA99DRAFT_508833</name>
</gene>
<feature type="transmembrane region" description="Helical" evidence="1">
    <location>
        <begin position="131"/>
        <end position="149"/>
    </location>
</feature>
<feature type="transmembrane region" description="Helical" evidence="1">
    <location>
        <begin position="33"/>
        <end position="54"/>
    </location>
</feature>
<name>A0AAD5KBE1_9FUNG</name>
<comment type="caution">
    <text evidence="2">The sequence shown here is derived from an EMBL/GenBank/DDBJ whole genome shotgun (WGS) entry which is preliminary data.</text>
</comment>
<evidence type="ECO:0000313" key="2">
    <source>
        <dbReference type="EMBL" id="KAI9264256.1"/>
    </source>
</evidence>
<keyword evidence="1" id="KW-0812">Transmembrane</keyword>
<protein>
    <submittedName>
        <fullName evidence="2">Uncharacterized protein</fullName>
    </submittedName>
</protein>
<feature type="transmembrane region" description="Helical" evidence="1">
    <location>
        <begin position="193"/>
        <end position="211"/>
    </location>
</feature>
<feature type="transmembrane region" description="Helical" evidence="1">
    <location>
        <begin position="6"/>
        <end position="21"/>
    </location>
</feature>
<feature type="transmembrane region" description="Helical" evidence="1">
    <location>
        <begin position="74"/>
        <end position="92"/>
    </location>
</feature>
<evidence type="ECO:0000313" key="3">
    <source>
        <dbReference type="Proteomes" id="UP001209540"/>
    </source>
</evidence>
<keyword evidence="1" id="KW-0472">Membrane</keyword>
<accession>A0AAD5KBE1</accession>
<dbReference type="AlphaFoldDB" id="A0AAD5KBE1"/>
<dbReference type="Proteomes" id="UP001209540">
    <property type="component" value="Unassembled WGS sequence"/>
</dbReference>
<feature type="transmembrane region" description="Helical" evidence="1">
    <location>
        <begin position="231"/>
        <end position="249"/>
    </location>
</feature>
<proteinExistence type="predicted"/>
<feature type="transmembrane region" description="Helical" evidence="1">
    <location>
        <begin position="161"/>
        <end position="181"/>
    </location>
</feature>
<reference evidence="2" key="1">
    <citation type="journal article" date="2022" name="IScience">
        <title>Evolution of zygomycete secretomes and the origins of terrestrial fungal ecologies.</title>
        <authorList>
            <person name="Chang Y."/>
            <person name="Wang Y."/>
            <person name="Mondo S."/>
            <person name="Ahrendt S."/>
            <person name="Andreopoulos W."/>
            <person name="Barry K."/>
            <person name="Beard J."/>
            <person name="Benny G.L."/>
            <person name="Blankenship S."/>
            <person name="Bonito G."/>
            <person name="Cuomo C."/>
            <person name="Desiro A."/>
            <person name="Gervers K.A."/>
            <person name="Hundley H."/>
            <person name="Kuo A."/>
            <person name="LaButti K."/>
            <person name="Lang B.F."/>
            <person name="Lipzen A."/>
            <person name="O'Donnell K."/>
            <person name="Pangilinan J."/>
            <person name="Reynolds N."/>
            <person name="Sandor L."/>
            <person name="Smith M.E."/>
            <person name="Tsang A."/>
            <person name="Grigoriev I.V."/>
            <person name="Stajich J.E."/>
            <person name="Spatafora J.W."/>
        </authorList>
    </citation>
    <scope>NUCLEOTIDE SEQUENCE</scope>
    <source>
        <strain evidence="2">RSA 2281</strain>
    </source>
</reference>
<dbReference type="EMBL" id="JAIXMP010000012">
    <property type="protein sequence ID" value="KAI9264256.1"/>
    <property type="molecule type" value="Genomic_DNA"/>
</dbReference>
<organism evidence="2 3">
    <name type="scientific">Phascolomyces articulosus</name>
    <dbReference type="NCBI Taxonomy" id="60185"/>
    <lineage>
        <taxon>Eukaryota</taxon>
        <taxon>Fungi</taxon>
        <taxon>Fungi incertae sedis</taxon>
        <taxon>Mucoromycota</taxon>
        <taxon>Mucoromycotina</taxon>
        <taxon>Mucoromycetes</taxon>
        <taxon>Mucorales</taxon>
        <taxon>Lichtheimiaceae</taxon>
        <taxon>Phascolomyces</taxon>
    </lineage>
</organism>
<keyword evidence="1" id="KW-1133">Transmembrane helix</keyword>
<reference evidence="2" key="2">
    <citation type="submission" date="2023-02" db="EMBL/GenBank/DDBJ databases">
        <authorList>
            <consortium name="DOE Joint Genome Institute"/>
            <person name="Mondo S.J."/>
            <person name="Chang Y."/>
            <person name="Wang Y."/>
            <person name="Ahrendt S."/>
            <person name="Andreopoulos W."/>
            <person name="Barry K."/>
            <person name="Beard J."/>
            <person name="Benny G.L."/>
            <person name="Blankenship S."/>
            <person name="Bonito G."/>
            <person name="Cuomo C."/>
            <person name="Desiro A."/>
            <person name="Gervers K.A."/>
            <person name="Hundley H."/>
            <person name="Kuo A."/>
            <person name="LaButti K."/>
            <person name="Lang B.F."/>
            <person name="Lipzen A."/>
            <person name="O'Donnell K."/>
            <person name="Pangilinan J."/>
            <person name="Reynolds N."/>
            <person name="Sandor L."/>
            <person name="Smith M.W."/>
            <person name="Tsang A."/>
            <person name="Grigoriev I.V."/>
            <person name="Stajich J.E."/>
            <person name="Spatafora J.W."/>
        </authorList>
    </citation>
    <scope>NUCLEOTIDE SEQUENCE</scope>
    <source>
        <strain evidence="2">RSA 2281</strain>
    </source>
</reference>
<keyword evidence="3" id="KW-1185">Reference proteome</keyword>
<sequence>MVLLSTALITLLRIPIFISFFRKTRINHFTNYYYIWLPAIAVWIEDGICFHFAILKPADYIELIEYFNKSLVDGFFLLKAVLILFAFWKYWTTFTKSMERKKSLQKEEEAQQKVDTTTATLFTISLSDYKFGRMYLTLSIVLSIFVYVIDTFDTMTTKGNLFIYPVLLLWIHELQLFIFLCSSIVNDNDKNKTSFLVFQCFLIILPIHTVYQVMTLLLTKWGFLSAWMNESSFTITFMVLQLFMAQIAIMGKILRVATEGILDWPDFDQEHIVA</sequence>
<evidence type="ECO:0000256" key="1">
    <source>
        <dbReference type="SAM" id="Phobius"/>
    </source>
</evidence>